<organism evidence="4 5">
    <name type="scientific">Macrostomum lignano</name>
    <dbReference type="NCBI Taxonomy" id="282301"/>
    <lineage>
        <taxon>Eukaryota</taxon>
        <taxon>Metazoa</taxon>
        <taxon>Spiralia</taxon>
        <taxon>Lophotrochozoa</taxon>
        <taxon>Platyhelminthes</taxon>
        <taxon>Rhabditophora</taxon>
        <taxon>Macrostomorpha</taxon>
        <taxon>Macrostomida</taxon>
        <taxon>Macrostomidae</taxon>
        <taxon>Macrostomum</taxon>
    </lineage>
</organism>
<evidence type="ECO:0000256" key="3">
    <source>
        <dbReference type="ARBA" id="ARBA00022525"/>
    </source>
</evidence>
<dbReference type="GO" id="GO:0005576">
    <property type="term" value="C:extracellular region"/>
    <property type="evidence" value="ECO:0007669"/>
    <property type="project" value="UniProtKB-SubCell"/>
</dbReference>
<comment type="subcellular location">
    <subcellularLocation>
        <location evidence="1">Secreted</location>
    </subcellularLocation>
</comment>
<evidence type="ECO:0000313" key="5">
    <source>
        <dbReference type="Proteomes" id="UP000215902"/>
    </source>
</evidence>
<comment type="caution">
    <text evidence="4">The sequence shown here is derived from an EMBL/GenBank/DDBJ whole genome shotgun (WGS) entry which is preliminary data.</text>
</comment>
<evidence type="ECO:0000313" key="4">
    <source>
        <dbReference type="EMBL" id="PAA85310.1"/>
    </source>
</evidence>
<dbReference type="Proteomes" id="UP000215902">
    <property type="component" value="Unassembled WGS sequence"/>
</dbReference>
<evidence type="ECO:0008006" key="6">
    <source>
        <dbReference type="Google" id="ProtNLM"/>
    </source>
</evidence>
<keyword evidence="3" id="KW-0964">Secreted</keyword>
<name>A0A267GGY8_9PLAT</name>
<feature type="non-terminal residue" evidence="4">
    <location>
        <position position="1"/>
    </location>
</feature>
<proteinExistence type="inferred from homology"/>
<evidence type="ECO:0000256" key="1">
    <source>
        <dbReference type="ARBA" id="ARBA00004613"/>
    </source>
</evidence>
<dbReference type="InterPro" id="IPR001955">
    <property type="entry name" value="Pancreatic_hormone-like"/>
</dbReference>
<dbReference type="PROSITE" id="PS50276">
    <property type="entry name" value="PANCREATIC_HORMONE_2"/>
    <property type="match status" value="1"/>
</dbReference>
<sequence>AAVLDLFNIENLSKETMSWLQLLLLVAVSTSTARSYASGGRHHAFLAQSTDAFDDPDSLKEYLLNLNRYFASLGRPRYNKRAMDNAVKLKADAQ</sequence>
<dbReference type="InterPro" id="IPR020392">
    <property type="entry name" value="Pancreatic_hormone-like_CS"/>
</dbReference>
<reference evidence="4 5" key="1">
    <citation type="submission" date="2017-06" db="EMBL/GenBank/DDBJ databases">
        <title>A platform for efficient transgenesis in Macrostomum lignano, a flatworm model organism for stem cell research.</title>
        <authorList>
            <person name="Berezikov E."/>
        </authorList>
    </citation>
    <scope>NUCLEOTIDE SEQUENCE [LARGE SCALE GENOMIC DNA]</scope>
    <source>
        <strain evidence="4">DV1</strain>
        <tissue evidence="4">Whole organism</tissue>
    </source>
</reference>
<keyword evidence="5" id="KW-1185">Reference proteome</keyword>
<evidence type="ECO:0000256" key="2">
    <source>
        <dbReference type="ARBA" id="ARBA00010022"/>
    </source>
</evidence>
<dbReference type="GO" id="GO:0005179">
    <property type="term" value="F:hormone activity"/>
    <property type="evidence" value="ECO:0007669"/>
    <property type="project" value="InterPro"/>
</dbReference>
<dbReference type="EMBL" id="NIVC01000337">
    <property type="protein sequence ID" value="PAA85310.1"/>
    <property type="molecule type" value="Genomic_DNA"/>
</dbReference>
<dbReference type="PROSITE" id="PS00265">
    <property type="entry name" value="PANCREATIC_HORMONE_1"/>
    <property type="match status" value="1"/>
</dbReference>
<dbReference type="Pfam" id="PF00159">
    <property type="entry name" value="Hormone_3"/>
    <property type="match status" value="1"/>
</dbReference>
<dbReference type="AlphaFoldDB" id="A0A267GGY8"/>
<gene>
    <name evidence="4" type="ORF">BOX15_Mlig008652g1</name>
</gene>
<comment type="similarity">
    <text evidence="2">Belongs to the NPY family.</text>
</comment>
<protein>
    <recommendedName>
        <fullName evidence="6">Neuropeptide F</fullName>
    </recommendedName>
</protein>
<accession>A0A267GGY8</accession>